<accession>A0A1S3V5Q3</accession>
<evidence type="ECO:0000313" key="8">
    <source>
        <dbReference type="Proteomes" id="UP000087766"/>
    </source>
</evidence>
<feature type="transmembrane region" description="Helical" evidence="7">
    <location>
        <begin position="87"/>
        <end position="106"/>
    </location>
</feature>
<evidence type="ECO:0000313" key="9">
    <source>
        <dbReference type="RefSeq" id="XP_014513517.1"/>
    </source>
</evidence>
<dbReference type="GO" id="GO:0016020">
    <property type="term" value="C:membrane"/>
    <property type="evidence" value="ECO:0007669"/>
    <property type="project" value="UniProtKB-SubCell"/>
</dbReference>
<dbReference type="STRING" id="3916.A0A1S3V5Q3"/>
<reference evidence="8" key="1">
    <citation type="journal article" date="2014" name="Nat. Commun.">
        <title>Genome sequence of mungbean and insights into evolution within Vigna species.</title>
        <authorList>
            <person name="Kang Y.J."/>
            <person name="Kim S.K."/>
            <person name="Kim M.Y."/>
            <person name="Lestari P."/>
            <person name="Kim K.H."/>
            <person name="Ha B.K."/>
            <person name="Jun T.H."/>
            <person name="Hwang W.J."/>
            <person name="Lee T."/>
            <person name="Lee J."/>
            <person name="Shim S."/>
            <person name="Yoon M.Y."/>
            <person name="Jang Y.E."/>
            <person name="Han K.S."/>
            <person name="Taeprayoon P."/>
            <person name="Yoon N."/>
            <person name="Somta P."/>
            <person name="Tanya P."/>
            <person name="Kim K.S."/>
            <person name="Gwag J.G."/>
            <person name="Moon J.K."/>
            <person name="Lee Y.H."/>
            <person name="Park B.S."/>
            <person name="Bombarely A."/>
            <person name="Doyle J.J."/>
            <person name="Jackson S.A."/>
            <person name="Schafleitner R."/>
            <person name="Srinives P."/>
            <person name="Varshney R.K."/>
            <person name="Lee S.H."/>
        </authorList>
    </citation>
    <scope>NUCLEOTIDE SEQUENCE [LARGE SCALE GENOMIC DNA]</scope>
    <source>
        <strain evidence="8">cv. VC1973A</strain>
    </source>
</reference>
<feature type="transmembrane region" description="Helical" evidence="7">
    <location>
        <begin position="582"/>
        <end position="599"/>
    </location>
</feature>
<keyword evidence="4 7" id="KW-0812">Transmembrane</keyword>
<sequence length="701" mass="77576">MAQNGSGDRVVENGFESVEHVDDHDRGLSRKGSTKLKEEEISVERVFQHLLVPSWRNQLTRRAFAVSFVLSILFSFIVMKLNLTTGIIPSLNVSAGLLGFFFVKTWTKFLEKSGMLRQPFTRQENTVIQTCVVASSGIAFSGGFGSYLFGMSEEIANQSTDTSDFKDPSLGWIIAFLFVVSFLGLFSVVPLRKIMIIDFKLTYPSGTATAHLINSFHTPQGAKLAKKQVKMLGKFFSMSFLWGFFQWFYTATDQCGFQAFPSLGLKAYENRFYFDFSAIYVGVGMICPYIINISVLLGGILSWGIMWPLIKTNEGHWYEKGLGEGNLHGIQGYRVFIAIALILGDGLYNFVKVITHTLWGLYHQIQERKRENVLPVADQDSPSSPELSYDDRRRTQLFLKDQIPTWFAVAGYVAIAAISTATLPHIFHQLKWYYIIVIYLVAPTLAFCNAYGCGLTDWSLASTYGKLAIFTIGAWAGATRGGVLAGLAACGVMMNIVSTASDLMQDFKTGYLTLASPRSMFVSQIIGTTMGCVISPSVFWIFYKAFPDLGKSTSEYPAPYAIIYRNMAILGVQGFGSLPKNCLLLCYIFFAAAVIINLFKDFLGKKGKFVPLPMAMAIPFYIGPYFAIDMCVGSLILYVWERINKAKADAFAPAVASGLICGDGIWTLPASILALAGVKPPICMKFLSRATNVKVDTFLGN</sequence>
<dbReference type="SMR" id="A0A1S3V5Q3"/>
<feature type="transmembrane region" description="Helical" evidence="7">
    <location>
        <begin position="63"/>
        <end position="81"/>
    </location>
</feature>
<feature type="transmembrane region" description="Helical" evidence="7">
    <location>
        <begin position="169"/>
        <end position="191"/>
    </location>
</feature>
<evidence type="ECO:0000256" key="1">
    <source>
        <dbReference type="ARBA" id="ARBA00004141"/>
    </source>
</evidence>
<dbReference type="PANTHER" id="PTHR31645:SF76">
    <property type="entry name" value="METAL-NICOTIANAMINE TRANSPORTER YSL8-RELATED"/>
    <property type="match status" value="1"/>
</dbReference>
<evidence type="ECO:0000256" key="6">
    <source>
        <dbReference type="ARBA" id="ARBA00023136"/>
    </source>
</evidence>
<comment type="subcellular location">
    <subcellularLocation>
        <location evidence="1">Membrane</location>
        <topology evidence="1">Multi-pass membrane protein</topology>
    </subcellularLocation>
</comment>
<dbReference type="Gramene" id="Vradi01g06020.1">
    <property type="protein sequence ID" value="Vradi01g06020.1"/>
    <property type="gene ID" value="Vradi01g06020"/>
</dbReference>
<evidence type="ECO:0000256" key="5">
    <source>
        <dbReference type="ARBA" id="ARBA00022989"/>
    </source>
</evidence>
<feature type="transmembrane region" description="Helical" evidence="7">
    <location>
        <begin position="278"/>
        <end position="310"/>
    </location>
</feature>
<dbReference type="PANTHER" id="PTHR31645">
    <property type="entry name" value="OLIGOPEPTIDE TRANSPORTER YGL114W-RELATED"/>
    <property type="match status" value="1"/>
</dbReference>
<dbReference type="KEGG" id="vra:106771951"/>
<keyword evidence="8" id="KW-1185">Reference proteome</keyword>
<evidence type="ECO:0000256" key="4">
    <source>
        <dbReference type="ARBA" id="ARBA00022692"/>
    </source>
</evidence>
<proteinExistence type="inferred from homology"/>
<dbReference type="Pfam" id="PF03169">
    <property type="entry name" value="OPT"/>
    <property type="match status" value="1"/>
</dbReference>
<feature type="transmembrane region" description="Helical" evidence="7">
    <location>
        <begin position="127"/>
        <end position="149"/>
    </location>
</feature>
<evidence type="ECO:0000256" key="3">
    <source>
        <dbReference type="ARBA" id="ARBA00022448"/>
    </source>
</evidence>
<evidence type="ECO:0000256" key="2">
    <source>
        <dbReference type="ARBA" id="ARBA00010276"/>
    </source>
</evidence>
<dbReference type="InterPro" id="IPR004813">
    <property type="entry name" value="OPT"/>
</dbReference>
<dbReference type="InterPro" id="IPR045035">
    <property type="entry name" value="YSL-like"/>
</dbReference>
<dbReference type="AlphaFoldDB" id="A0A1S3V5Q3"/>
<comment type="similarity">
    <text evidence="2">Belongs to the YSL (TC 2.A.67.2) family.</text>
</comment>
<dbReference type="GO" id="GO:0035673">
    <property type="term" value="F:oligopeptide transmembrane transporter activity"/>
    <property type="evidence" value="ECO:0007669"/>
    <property type="project" value="InterPro"/>
</dbReference>
<name>A0A1S3V5Q3_VIGRR</name>
<reference evidence="9" key="2">
    <citation type="submission" date="2025-08" db="UniProtKB">
        <authorList>
            <consortium name="RefSeq"/>
        </authorList>
    </citation>
    <scope>IDENTIFICATION</scope>
    <source>
        <tissue evidence="9">Leaf</tissue>
    </source>
</reference>
<dbReference type="RefSeq" id="XP_014513517.1">
    <property type="nucleotide sequence ID" value="XM_014658031.2"/>
</dbReference>
<dbReference type="GeneID" id="106771951"/>
<organism evidence="8 9">
    <name type="scientific">Vigna radiata var. radiata</name>
    <name type="common">Mung bean</name>
    <name type="synonym">Phaseolus aureus</name>
    <dbReference type="NCBI Taxonomy" id="3916"/>
    <lineage>
        <taxon>Eukaryota</taxon>
        <taxon>Viridiplantae</taxon>
        <taxon>Streptophyta</taxon>
        <taxon>Embryophyta</taxon>
        <taxon>Tracheophyta</taxon>
        <taxon>Spermatophyta</taxon>
        <taxon>Magnoliopsida</taxon>
        <taxon>eudicotyledons</taxon>
        <taxon>Gunneridae</taxon>
        <taxon>Pentapetalae</taxon>
        <taxon>rosids</taxon>
        <taxon>fabids</taxon>
        <taxon>Fabales</taxon>
        <taxon>Fabaceae</taxon>
        <taxon>Papilionoideae</taxon>
        <taxon>50 kb inversion clade</taxon>
        <taxon>NPAAA clade</taxon>
        <taxon>indigoferoid/millettioid clade</taxon>
        <taxon>Phaseoleae</taxon>
        <taxon>Vigna</taxon>
    </lineage>
</organism>
<dbReference type="Proteomes" id="UP000087766">
    <property type="component" value="Chromosome 1"/>
</dbReference>
<gene>
    <name evidence="9" type="primary">LOC106771951</name>
</gene>
<feature type="transmembrane region" description="Helical" evidence="7">
    <location>
        <begin position="403"/>
        <end position="423"/>
    </location>
</feature>
<feature type="transmembrane region" description="Helical" evidence="7">
    <location>
        <begin position="521"/>
        <end position="543"/>
    </location>
</feature>
<feature type="transmembrane region" description="Helical" evidence="7">
    <location>
        <begin position="231"/>
        <end position="249"/>
    </location>
</feature>
<feature type="transmembrane region" description="Helical" evidence="7">
    <location>
        <begin position="432"/>
        <end position="452"/>
    </location>
</feature>
<protein>
    <submittedName>
        <fullName evidence="9">Probable metal-nicotianamine transporter YSL7 isoform X1</fullName>
    </submittedName>
</protein>
<keyword evidence="6 7" id="KW-0472">Membrane</keyword>
<dbReference type="OrthoDB" id="627262at2759"/>
<evidence type="ECO:0000256" key="7">
    <source>
        <dbReference type="SAM" id="Phobius"/>
    </source>
</evidence>
<dbReference type="NCBIfam" id="TIGR00728">
    <property type="entry name" value="OPT_sfam"/>
    <property type="match status" value="1"/>
</dbReference>
<feature type="transmembrane region" description="Helical" evidence="7">
    <location>
        <begin position="619"/>
        <end position="640"/>
    </location>
</feature>
<keyword evidence="3" id="KW-0813">Transport</keyword>
<keyword evidence="5 7" id="KW-1133">Transmembrane helix</keyword>